<comment type="caution">
    <text evidence="1">The sequence shown here is derived from an EMBL/GenBank/DDBJ whole genome shotgun (WGS) entry which is preliminary data.</text>
</comment>
<evidence type="ECO:0000313" key="2">
    <source>
        <dbReference type="Proteomes" id="UP000782312"/>
    </source>
</evidence>
<protein>
    <submittedName>
        <fullName evidence="1">Uncharacterized protein</fullName>
    </submittedName>
</protein>
<dbReference type="EMBL" id="JACPUR010000019">
    <property type="protein sequence ID" value="MBI3127758.1"/>
    <property type="molecule type" value="Genomic_DNA"/>
</dbReference>
<organism evidence="1 2">
    <name type="scientific">Tectimicrobiota bacterium</name>
    <dbReference type="NCBI Taxonomy" id="2528274"/>
    <lineage>
        <taxon>Bacteria</taxon>
        <taxon>Pseudomonadati</taxon>
        <taxon>Nitrospinota/Tectimicrobiota group</taxon>
        <taxon>Candidatus Tectimicrobiota</taxon>
    </lineage>
</organism>
<dbReference type="PROSITE" id="PS51257">
    <property type="entry name" value="PROKAR_LIPOPROTEIN"/>
    <property type="match status" value="1"/>
</dbReference>
<dbReference type="Gene3D" id="3.40.50.10610">
    <property type="entry name" value="ABC-type transport auxiliary lipoprotein component"/>
    <property type="match status" value="1"/>
</dbReference>
<reference evidence="1" key="1">
    <citation type="submission" date="2020-07" db="EMBL/GenBank/DDBJ databases">
        <title>Huge and variable diversity of episymbiotic CPR bacteria and DPANN archaea in groundwater ecosystems.</title>
        <authorList>
            <person name="He C.Y."/>
            <person name="Keren R."/>
            <person name="Whittaker M."/>
            <person name="Farag I.F."/>
            <person name="Doudna J."/>
            <person name="Cate J.H.D."/>
            <person name="Banfield J.F."/>
        </authorList>
    </citation>
    <scope>NUCLEOTIDE SEQUENCE</scope>
    <source>
        <strain evidence="1">NC_groundwater_763_Ag_S-0.2um_68_21</strain>
    </source>
</reference>
<name>A0A932I0C4_UNCTE</name>
<evidence type="ECO:0000313" key="1">
    <source>
        <dbReference type="EMBL" id="MBI3127758.1"/>
    </source>
</evidence>
<proteinExistence type="predicted"/>
<accession>A0A932I0C4</accession>
<dbReference type="Proteomes" id="UP000782312">
    <property type="component" value="Unassembled WGS sequence"/>
</dbReference>
<gene>
    <name evidence="1" type="ORF">HYZ11_09160</name>
</gene>
<sequence>MRSHFSLAAALLAASLAAGCGSFSPRQAMSGRDMSVEHQPPAGSAAFRGLALEKTPSIVVLKIDGDDVRSNMESVSQALVSRGYLVRNYSATLDELTKAGLLHSRSLDPEALRKASQIFKEEAAVAGTLEVSQLEPLRARLSLSWIDLRTLKTLWTAKADYSGYAIGGRNRFEAAVRDMIERALAPLPPARP</sequence>
<dbReference type="AlphaFoldDB" id="A0A932I0C4"/>